<evidence type="ECO:0000313" key="1">
    <source>
        <dbReference type="EMBL" id="AGC78529.1"/>
    </source>
</evidence>
<organism evidence="1 2">
    <name type="scientific">Nonlabens dokdonensis (strain DSM 17205 / KCTC 12402 / DSW-6)</name>
    <name type="common">Donghaeana dokdonensis</name>
    <dbReference type="NCBI Taxonomy" id="592029"/>
    <lineage>
        <taxon>Bacteria</taxon>
        <taxon>Pseudomonadati</taxon>
        <taxon>Bacteroidota</taxon>
        <taxon>Flavobacteriia</taxon>
        <taxon>Flavobacteriales</taxon>
        <taxon>Flavobacteriaceae</taxon>
        <taxon>Nonlabens</taxon>
    </lineage>
</organism>
<dbReference type="EMBL" id="CP001397">
    <property type="protein sequence ID" value="AGC78529.1"/>
    <property type="molecule type" value="Genomic_DNA"/>
</dbReference>
<gene>
    <name evidence="1" type="ordered locus">DDD_3402</name>
</gene>
<dbReference type="PATRIC" id="fig|592029.3.peg.3375"/>
<protein>
    <submittedName>
        <fullName evidence="1">Uncharacterized protein</fullName>
    </submittedName>
</protein>
<dbReference type="STRING" id="592029.DDD_3402"/>
<accession>L7WEG9</accession>
<dbReference type="KEGG" id="ndo:DDD_3402"/>
<dbReference type="HOGENOM" id="CLU_3064050_0_0_10"/>
<proteinExistence type="predicted"/>
<reference evidence="1 2" key="1">
    <citation type="journal article" date="2013" name="Genome Biol. Evol.">
        <title>Genomic makeup of the marine flavobacterium Nonlabens (Donghaeana) dokdonensis DSW-6 and identification of a novel class of rhodopsins.</title>
        <authorList>
            <person name="Kwon S.K."/>
            <person name="Kim B.K."/>
            <person name="Song J.Y."/>
            <person name="Kwak M.J."/>
            <person name="Lee C.H."/>
            <person name="Yoon J.H."/>
            <person name="Oh T.K."/>
            <person name="Kim J.F."/>
        </authorList>
    </citation>
    <scope>NUCLEOTIDE SEQUENCE [LARGE SCALE GENOMIC DNA]</scope>
    <source>
        <strain evidence="2">DSM 17205 / KCTC 12402 / DSW-6</strain>
    </source>
</reference>
<dbReference type="AlphaFoldDB" id="L7WEG9"/>
<dbReference type="Proteomes" id="UP000011173">
    <property type="component" value="Chromosome"/>
</dbReference>
<evidence type="ECO:0000313" key="2">
    <source>
        <dbReference type="Proteomes" id="UP000011173"/>
    </source>
</evidence>
<sequence length="53" mass="6192">MKNTSTLLKKYQRKNTSFTQLILRGQCRIPLSRKRDKSKTLKPIIIGHILKVP</sequence>
<name>L7WEG9_NONDD</name>